<dbReference type="Pfam" id="PF00990">
    <property type="entry name" value="GGDEF"/>
    <property type="match status" value="1"/>
</dbReference>
<comment type="catalytic activity">
    <reaction evidence="2">
        <text>2 GTP = 3',3'-c-di-GMP + 2 diphosphate</text>
        <dbReference type="Rhea" id="RHEA:24898"/>
        <dbReference type="ChEBI" id="CHEBI:33019"/>
        <dbReference type="ChEBI" id="CHEBI:37565"/>
        <dbReference type="ChEBI" id="CHEBI:58805"/>
        <dbReference type="EC" id="2.7.7.65"/>
    </reaction>
</comment>
<dbReference type="CDD" id="cd01949">
    <property type="entry name" value="GGDEF"/>
    <property type="match status" value="1"/>
</dbReference>
<sequence length="358" mass="40715">MRRQARSACPGHRKPMVNVDTRKLLRSLAKLIEKPEIKALQVSLVQTLEQLVEAESISLFEIRTLKQVGSDQAEDFLVPVGIDDSFEEDDAPLILLREEPQFMECCRSQNLVIAPRSAADGAGAPLRFIHPIFGMKGVTGFLVIDAAEHIERDQEMAAIFLGFIRNYILLLNDNQRDHLTGLLNRKCFDDKVMKMILTLGSINKRDADKVCYCLAVLDIDHFKRVNDTYGHLMGDEVLLHFSQCMNETFREYDLLFRVGGEEFVVVLRNVDAERAQTVMERFRKVVETHYFPQVGQVTASIGVTFIGPHDLPGMVMDRADQALYFVKEHGRNQVAFYEQLVAQGKLLPKQVESDIELF</sequence>
<evidence type="ECO:0000313" key="5">
    <source>
        <dbReference type="Proteomes" id="UP000266327"/>
    </source>
</evidence>
<dbReference type="PANTHER" id="PTHR45138">
    <property type="entry name" value="REGULATORY COMPONENTS OF SENSORY TRANSDUCTION SYSTEM"/>
    <property type="match status" value="1"/>
</dbReference>
<keyword evidence="5" id="KW-1185">Reference proteome</keyword>
<reference evidence="5" key="1">
    <citation type="submission" date="2018-09" db="EMBL/GenBank/DDBJ databases">
        <authorList>
            <person name="Zhu H."/>
        </authorList>
    </citation>
    <scope>NUCLEOTIDE SEQUENCE [LARGE SCALE GENOMIC DNA]</scope>
    <source>
        <strain evidence="5">K1S02-23</strain>
    </source>
</reference>
<accession>A0A3A3G2Z6</accession>
<dbReference type="AlphaFoldDB" id="A0A3A3G2Z6"/>
<dbReference type="GO" id="GO:1902201">
    <property type="term" value="P:negative regulation of bacterial-type flagellum-dependent cell motility"/>
    <property type="evidence" value="ECO:0007669"/>
    <property type="project" value="TreeGrafter"/>
</dbReference>
<evidence type="ECO:0000256" key="1">
    <source>
        <dbReference type="ARBA" id="ARBA00012528"/>
    </source>
</evidence>
<feature type="domain" description="GGDEF" evidence="3">
    <location>
        <begin position="210"/>
        <end position="339"/>
    </location>
</feature>
<dbReference type="Gene3D" id="3.30.70.270">
    <property type="match status" value="1"/>
</dbReference>
<name>A0A3A3G2Z6_9BURK</name>
<dbReference type="GO" id="GO:0005886">
    <property type="term" value="C:plasma membrane"/>
    <property type="evidence" value="ECO:0007669"/>
    <property type="project" value="TreeGrafter"/>
</dbReference>
<dbReference type="GO" id="GO:0043709">
    <property type="term" value="P:cell adhesion involved in single-species biofilm formation"/>
    <property type="evidence" value="ECO:0007669"/>
    <property type="project" value="TreeGrafter"/>
</dbReference>
<dbReference type="InterPro" id="IPR043128">
    <property type="entry name" value="Rev_trsase/Diguanyl_cyclase"/>
</dbReference>
<dbReference type="EC" id="2.7.7.65" evidence="1"/>
<dbReference type="InterPro" id="IPR029787">
    <property type="entry name" value="Nucleotide_cyclase"/>
</dbReference>
<evidence type="ECO:0000256" key="2">
    <source>
        <dbReference type="ARBA" id="ARBA00034247"/>
    </source>
</evidence>
<dbReference type="SMART" id="SM00267">
    <property type="entry name" value="GGDEF"/>
    <property type="match status" value="1"/>
</dbReference>
<organism evidence="4 5">
    <name type="scientific">Noviherbaspirillum sedimenti</name>
    <dbReference type="NCBI Taxonomy" id="2320865"/>
    <lineage>
        <taxon>Bacteria</taxon>
        <taxon>Pseudomonadati</taxon>
        <taxon>Pseudomonadota</taxon>
        <taxon>Betaproteobacteria</taxon>
        <taxon>Burkholderiales</taxon>
        <taxon>Oxalobacteraceae</taxon>
        <taxon>Noviherbaspirillum</taxon>
    </lineage>
</organism>
<dbReference type="EMBL" id="QYUQ01000002">
    <property type="protein sequence ID" value="RJG02868.1"/>
    <property type="molecule type" value="Genomic_DNA"/>
</dbReference>
<protein>
    <recommendedName>
        <fullName evidence="1">diguanylate cyclase</fullName>
        <ecNumber evidence="1">2.7.7.65</ecNumber>
    </recommendedName>
</protein>
<proteinExistence type="predicted"/>
<dbReference type="PANTHER" id="PTHR45138:SF9">
    <property type="entry name" value="DIGUANYLATE CYCLASE DGCM-RELATED"/>
    <property type="match status" value="1"/>
</dbReference>
<evidence type="ECO:0000313" key="4">
    <source>
        <dbReference type="EMBL" id="RJG02868.1"/>
    </source>
</evidence>
<dbReference type="InterPro" id="IPR000160">
    <property type="entry name" value="GGDEF_dom"/>
</dbReference>
<dbReference type="NCBIfam" id="TIGR00254">
    <property type="entry name" value="GGDEF"/>
    <property type="match status" value="1"/>
</dbReference>
<dbReference type="FunFam" id="3.30.70.270:FF:000001">
    <property type="entry name" value="Diguanylate cyclase domain protein"/>
    <property type="match status" value="1"/>
</dbReference>
<dbReference type="Proteomes" id="UP000266327">
    <property type="component" value="Unassembled WGS sequence"/>
</dbReference>
<dbReference type="InterPro" id="IPR050469">
    <property type="entry name" value="Diguanylate_Cyclase"/>
</dbReference>
<dbReference type="PROSITE" id="PS50887">
    <property type="entry name" value="GGDEF"/>
    <property type="match status" value="1"/>
</dbReference>
<gene>
    <name evidence="4" type="ORF">D3878_15830</name>
</gene>
<dbReference type="GO" id="GO:0052621">
    <property type="term" value="F:diguanylate cyclase activity"/>
    <property type="evidence" value="ECO:0007669"/>
    <property type="project" value="UniProtKB-EC"/>
</dbReference>
<comment type="caution">
    <text evidence="4">The sequence shown here is derived from an EMBL/GenBank/DDBJ whole genome shotgun (WGS) entry which is preliminary data.</text>
</comment>
<dbReference type="SUPFAM" id="SSF55073">
    <property type="entry name" value="Nucleotide cyclase"/>
    <property type="match status" value="1"/>
</dbReference>
<evidence type="ECO:0000259" key="3">
    <source>
        <dbReference type="PROSITE" id="PS50887"/>
    </source>
</evidence>